<feature type="domain" description="Alpha/beta hydrolase fold-3" evidence="4">
    <location>
        <begin position="155"/>
        <end position="356"/>
    </location>
</feature>
<organism evidence="5 6">
    <name type="scientific">Sphingomonas tagetis</name>
    <dbReference type="NCBI Taxonomy" id="2949092"/>
    <lineage>
        <taxon>Bacteria</taxon>
        <taxon>Pseudomonadati</taxon>
        <taxon>Pseudomonadota</taxon>
        <taxon>Alphaproteobacteria</taxon>
        <taxon>Sphingomonadales</taxon>
        <taxon>Sphingomonadaceae</taxon>
        <taxon>Sphingomonas</taxon>
    </lineage>
</organism>
<dbReference type="InterPro" id="IPR002168">
    <property type="entry name" value="Lipase_GDXG_HIS_AS"/>
</dbReference>
<dbReference type="EMBL" id="JAMLDX010000008">
    <property type="protein sequence ID" value="MCP3731117.1"/>
    <property type="molecule type" value="Genomic_DNA"/>
</dbReference>
<dbReference type="PROSITE" id="PS01173">
    <property type="entry name" value="LIPASE_GDXG_HIS"/>
    <property type="match status" value="1"/>
</dbReference>
<evidence type="ECO:0000259" key="4">
    <source>
        <dbReference type="Pfam" id="PF07859"/>
    </source>
</evidence>
<evidence type="ECO:0000313" key="5">
    <source>
        <dbReference type="EMBL" id="MCP3731117.1"/>
    </source>
</evidence>
<name>A0A9X2HJC3_9SPHN</name>
<dbReference type="InterPro" id="IPR050300">
    <property type="entry name" value="GDXG_lipolytic_enzyme"/>
</dbReference>
<evidence type="ECO:0000313" key="6">
    <source>
        <dbReference type="Proteomes" id="UP001139451"/>
    </source>
</evidence>
<evidence type="ECO:0000256" key="1">
    <source>
        <dbReference type="ARBA" id="ARBA00010515"/>
    </source>
</evidence>
<dbReference type="GO" id="GO:0004806">
    <property type="term" value="F:triacylglycerol lipase activity"/>
    <property type="evidence" value="ECO:0007669"/>
    <property type="project" value="TreeGrafter"/>
</dbReference>
<feature type="region of interest" description="Disordered" evidence="3">
    <location>
        <begin position="37"/>
        <end position="63"/>
    </location>
</feature>
<dbReference type="PANTHER" id="PTHR48081">
    <property type="entry name" value="AB HYDROLASE SUPERFAMILY PROTEIN C4A8.06C"/>
    <property type="match status" value="1"/>
</dbReference>
<keyword evidence="6" id="KW-1185">Reference proteome</keyword>
<dbReference type="PANTHER" id="PTHR48081:SF30">
    <property type="entry name" value="ACETYL-HYDROLASE LIPR-RELATED"/>
    <property type="match status" value="1"/>
</dbReference>
<dbReference type="InterPro" id="IPR013094">
    <property type="entry name" value="AB_hydrolase_3"/>
</dbReference>
<dbReference type="Proteomes" id="UP001139451">
    <property type="component" value="Unassembled WGS sequence"/>
</dbReference>
<gene>
    <name evidence="5" type="ORF">M9978_11830</name>
</gene>
<proteinExistence type="inferred from homology"/>
<dbReference type="AlphaFoldDB" id="A0A9X2HJC3"/>
<accession>A0A9X2HJC3</accession>
<evidence type="ECO:0000256" key="2">
    <source>
        <dbReference type="ARBA" id="ARBA00022801"/>
    </source>
</evidence>
<dbReference type="InterPro" id="IPR029058">
    <property type="entry name" value="AB_hydrolase_fold"/>
</dbReference>
<comment type="caution">
    <text evidence="5">The sequence shown here is derived from an EMBL/GenBank/DDBJ whole genome shotgun (WGS) entry which is preliminary data.</text>
</comment>
<dbReference type="Pfam" id="PF07859">
    <property type="entry name" value="Abhydrolase_3"/>
    <property type="match status" value="1"/>
</dbReference>
<reference evidence="5" key="1">
    <citation type="submission" date="2022-05" db="EMBL/GenBank/DDBJ databases">
        <title>Sphingomonas sp. strain MG17 Genome sequencing and assembly.</title>
        <authorList>
            <person name="Kim I."/>
        </authorList>
    </citation>
    <scope>NUCLEOTIDE SEQUENCE</scope>
    <source>
        <strain evidence="5">MG17</strain>
    </source>
</reference>
<evidence type="ECO:0000256" key="3">
    <source>
        <dbReference type="SAM" id="MobiDB-lite"/>
    </source>
</evidence>
<protein>
    <submittedName>
        <fullName evidence="5">Alpha/beta hydrolase</fullName>
    </submittedName>
</protein>
<dbReference type="SUPFAM" id="SSF53474">
    <property type="entry name" value="alpha/beta-Hydrolases"/>
    <property type="match status" value="1"/>
</dbReference>
<keyword evidence="2 5" id="KW-0378">Hydrolase</keyword>
<dbReference type="Gene3D" id="3.40.50.1820">
    <property type="entry name" value="alpha/beta hydrolase"/>
    <property type="match status" value="1"/>
</dbReference>
<sequence>MSGASGDDRVHDEPPRISRRNLIATAVITTALTDMATPANAEPGNPLHARQGAANAKPGPRHVPARAIPVPSTLAEDPEMAASVGGPYSPLWNLDAANADGWRAIVRERDALAAAAAAGMREKLGVAMARAPIGGVNAYRLASKRLDPARQDKLIFHLHGGGYVLGNGEAGTFEATLIAAYTGYPVLSLDYGMAPDRPFPAGIDDTIKAWKALTADRDPRRIALHGTSAGANIGLAALLKMKSLDLPMPGALGLGSPPADKGRRGDSWRTNEWADNIVVTPDSSYLNAVHELYAGKESLDNPLVSPLLGDFTGFPPGVISTGTRDVFLSDAAHVHRKLRRAGIPAELLVFEAVSHSSFLFAPTSGATKEMYGAMAVFFDTHLDK</sequence>
<comment type="similarity">
    <text evidence="1">Belongs to the 'GDXG' lipolytic enzyme family.</text>
</comment>